<dbReference type="InterPro" id="IPR052390">
    <property type="entry name" value="tRNA_nt/polyA_polymerase"/>
</dbReference>
<keyword evidence="8" id="KW-0547">Nucleotide-binding</keyword>
<name>A0A231VHH1_THETR</name>
<evidence type="ECO:0000256" key="7">
    <source>
        <dbReference type="ARBA" id="ARBA00022723"/>
    </source>
</evidence>
<keyword evidence="7" id="KW-0479">Metal-binding</keyword>
<keyword evidence="4 11" id="KW-0808">Transferase</keyword>
<dbReference type="Proteomes" id="UP000215301">
    <property type="component" value="Unassembled WGS sequence"/>
</dbReference>
<keyword evidence="3" id="KW-0820">tRNA-binding</keyword>
<keyword evidence="6 14" id="KW-0548">Nucleotidyltransferase</keyword>
<dbReference type="Gene3D" id="1.10.3090.10">
    <property type="entry name" value="cca-adding enzyme, domain 2"/>
    <property type="match status" value="1"/>
</dbReference>
<dbReference type="GO" id="GO:0046872">
    <property type="term" value="F:metal ion binding"/>
    <property type="evidence" value="ECO:0007669"/>
    <property type="project" value="UniProtKB-KW"/>
</dbReference>
<dbReference type="InterPro" id="IPR043519">
    <property type="entry name" value="NT_sf"/>
</dbReference>
<accession>A0A231VHH1</accession>
<comment type="cofactor">
    <cofactor evidence="1">
        <name>Mg(2+)</name>
        <dbReference type="ChEBI" id="CHEBI:18420"/>
    </cofactor>
</comment>
<evidence type="ECO:0000259" key="12">
    <source>
        <dbReference type="Pfam" id="PF01743"/>
    </source>
</evidence>
<protein>
    <submittedName>
        <fullName evidence="14">Polynucleotide adenylyltransferase</fullName>
    </submittedName>
</protein>
<evidence type="ECO:0000256" key="5">
    <source>
        <dbReference type="ARBA" id="ARBA00022694"/>
    </source>
</evidence>
<comment type="caution">
    <text evidence="14">The sequence shown here is derived from an EMBL/GenBank/DDBJ whole genome shotgun (WGS) entry which is preliminary data.</text>
</comment>
<evidence type="ECO:0000259" key="13">
    <source>
        <dbReference type="Pfam" id="PF12627"/>
    </source>
</evidence>
<proteinExistence type="inferred from homology"/>
<evidence type="ECO:0000256" key="1">
    <source>
        <dbReference type="ARBA" id="ARBA00001946"/>
    </source>
</evidence>
<dbReference type="SUPFAM" id="SSF81891">
    <property type="entry name" value="Poly A polymerase C-terminal region-like"/>
    <property type="match status" value="1"/>
</dbReference>
<evidence type="ECO:0000256" key="3">
    <source>
        <dbReference type="ARBA" id="ARBA00022555"/>
    </source>
</evidence>
<gene>
    <name evidence="14" type="ORF">CE561_07210</name>
</gene>
<sequence length="394" mass="46517">MERDILLILRKVSEEIGIKSYIVGGYIRDKILNLESNDIDVTVEGDGIKYALMLNEFLNGEIEVHEKFKTAKIKADKYIIDVVSARKEYYTHSGMLPNVELADIVEDIKRRDFTINMLAFDVKENKIIDLYNGLDDIKNKTIRVVHDKSFNDDPTRIFRALRYSVRLDFKLEPHTELLLKQSIANGDFDNLSTDRIMNEIYLILSEKNPETIVKLMKHYRIDEKIFDGIKINIRNLNTCVRCGDLLLYRFLLFFYNVKKDDLDYLNEKFNFKRQYTKGLSDLIEIKMNLYTLKDDIVVYNLFKDKKIEAINAIYTMEGENIKKIVDRYFEVIKSLKLEINGDDIKKLGLRPSPIYKKILDNIYYDKICGKIRSKEDEFERLKQYVEKVKRGEKI</sequence>
<dbReference type="AlphaFoldDB" id="A0A231VHH1"/>
<evidence type="ECO:0000256" key="9">
    <source>
        <dbReference type="ARBA" id="ARBA00022842"/>
    </source>
</evidence>
<feature type="domain" description="Poly A polymerase head" evidence="12">
    <location>
        <begin position="21"/>
        <end position="143"/>
    </location>
</feature>
<keyword evidence="5" id="KW-0819">tRNA processing</keyword>
<dbReference type="Pfam" id="PF01743">
    <property type="entry name" value="PolyA_pol"/>
    <property type="match status" value="1"/>
</dbReference>
<dbReference type="InterPro" id="IPR002646">
    <property type="entry name" value="PolA_pol_head_dom"/>
</dbReference>
<evidence type="ECO:0000256" key="2">
    <source>
        <dbReference type="ARBA" id="ARBA00007265"/>
    </source>
</evidence>
<dbReference type="GO" id="GO:0008033">
    <property type="term" value="P:tRNA processing"/>
    <property type="evidence" value="ECO:0007669"/>
    <property type="project" value="UniProtKB-KW"/>
</dbReference>
<evidence type="ECO:0000256" key="6">
    <source>
        <dbReference type="ARBA" id="ARBA00022695"/>
    </source>
</evidence>
<dbReference type="InterPro" id="IPR032828">
    <property type="entry name" value="PolyA_RNA-bd"/>
</dbReference>
<evidence type="ECO:0000256" key="10">
    <source>
        <dbReference type="ARBA" id="ARBA00022884"/>
    </source>
</evidence>
<keyword evidence="9" id="KW-0460">Magnesium</keyword>
<dbReference type="GO" id="GO:0000166">
    <property type="term" value="F:nucleotide binding"/>
    <property type="evidence" value="ECO:0007669"/>
    <property type="project" value="UniProtKB-KW"/>
</dbReference>
<comment type="similarity">
    <text evidence="2 11">Belongs to the tRNA nucleotidyltransferase/poly(A) polymerase family.</text>
</comment>
<dbReference type="PANTHER" id="PTHR47788:SF1">
    <property type="entry name" value="A-ADDING TRNA NUCLEOTIDYLTRANSFERASE"/>
    <property type="match status" value="1"/>
</dbReference>
<dbReference type="CDD" id="cd05398">
    <property type="entry name" value="NT_ClassII-CCAase"/>
    <property type="match status" value="1"/>
</dbReference>
<reference evidence="14 15" key="1">
    <citation type="submission" date="2017-06" db="EMBL/GenBank/DDBJ databases">
        <title>Isolation and characterization of a thermophilic and butanogenic Thermoanaerobacterium thermosaccharolyticum M5 capable of efficient degradation of hemicellulose.</title>
        <authorList>
            <person name="Xin F."/>
            <person name="Jiang Y."/>
        </authorList>
    </citation>
    <scope>NUCLEOTIDE SEQUENCE [LARGE SCALE GENOMIC DNA]</scope>
    <source>
        <strain evidence="14 15">M5</strain>
    </source>
</reference>
<evidence type="ECO:0000256" key="4">
    <source>
        <dbReference type="ARBA" id="ARBA00022679"/>
    </source>
</evidence>
<evidence type="ECO:0000256" key="11">
    <source>
        <dbReference type="RuleBase" id="RU003953"/>
    </source>
</evidence>
<evidence type="ECO:0000313" key="14">
    <source>
        <dbReference type="EMBL" id="OXT07609.1"/>
    </source>
</evidence>
<organism evidence="14 15">
    <name type="scientific">Thermoanaerobacterium thermosaccharolyticum</name>
    <name type="common">Clostridium thermosaccharolyticum</name>
    <dbReference type="NCBI Taxonomy" id="1517"/>
    <lineage>
        <taxon>Bacteria</taxon>
        <taxon>Bacillati</taxon>
        <taxon>Bacillota</taxon>
        <taxon>Clostridia</taxon>
        <taxon>Thermoanaerobacterales</taxon>
        <taxon>Thermoanaerobacteraceae</taxon>
        <taxon>Thermoanaerobacterium</taxon>
    </lineage>
</organism>
<evidence type="ECO:0000256" key="8">
    <source>
        <dbReference type="ARBA" id="ARBA00022741"/>
    </source>
</evidence>
<dbReference type="EMBL" id="NKHD01000020">
    <property type="protein sequence ID" value="OXT07609.1"/>
    <property type="molecule type" value="Genomic_DNA"/>
</dbReference>
<feature type="domain" description="tRNA nucleotidyltransferase/poly(A) polymerase RNA and SrmB- binding" evidence="13">
    <location>
        <begin position="168"/>
        <end position="228"/>
    </location>
</feature>
<evidence type="ECO:0000313" key="15">
    <source>
        <dbReference type="Proteomes" id="UP000215301"/>
    </source>
</evidence>
<dbReference type="Pfam" id="PF12627">
    <property type="entry name" value="PolyA_pol_RNAbd"/>
    <property type="match status" value="1"/>
</dbReference>
<dbReference type="PANTHER" id="PTHR47788">
    <property type="entry name" value="POLYA POLYMERASE"/>
    <property type="match status" value="1"/>
</dbReference>
<dbReference type="Gene3D" id="3.30.460.10">
    <property type="entry name" value="Beta Polymerase, domain 2"/>
    <property type="match status" value="1"/>
</dbReference>
<dbReference type="SUPFAM" id="SSF81301">
    <property type="entry name" value="Nucleotidyltransferase"/>
    <property type="match status" value="1"/>
</dbReference>
<keyword evidence="10 11" id="KW-0694">RNA-binding</keyword>
<dbReference type="GO" id="GO:0000049">
    <property type="term" value="F:tRNA binding"/>
    <property type="evidence" value="ECO:0007669"/>
    <property type="project" value="UniProtKB-KW"/>
</dbReference>
<dbReference type="GO" id="GO:0016779">
    <property type="term" value="F:nucleotidyltransferase activity"/>
    <property type="evidence" value="ECO:0007669"/>
    <property type="project" value="UniProtKB-KW"/>
</dbReference>